<dbReference type="EMBL" id="QFXD01000069">
    <property type="protein sequence ID" value="RDH92302.1"/>
    <property type="molecule type" value="Genomic_DNA"/>
</dbReference>
<evidence type="ECO:0000313" key="3">
    <source>
        <dbReference type="Proteomes" id="UP000255508"/>
    </source>
</evidence>
<keyword evidence="1" id="KW-0472">Membrane</keyword>
<protein>
    <recommendedName>
        <fullName evidence="4">ABC transporter permease</fullName>
    </recommendedName>
</protein>
<sequence>MTVDSLIKIITARLKSRRFLAVTGGFTLLIIGVLVFIPFGIQMGISSYMLDHGIRKVEIEDVDFNPFSGRFHSVDSPP</sequence>
<dbReference type="AlphaFoldDB" id="A0A370E0U7"/>
<keyword evidence="1" id="KW-1133">Transmembrane helix</keyword>
<reference evidence="2 3" key="1">
    <citation type="journal article" date="2018" name="ISME J.">
        <title>Endosymbiont genomes yield clues of tubeworm success.</title>
        <authorList>
            <person name="Li Y."/>
            <person name="Liles M.R."/>
            <person name="Halanych K.M."/>
        </authorList>
    </citation>
    <scope>NUCLEOTIDE SEQUENCE [LARGE SCALE GENOMIC DNA]</scope>
    <source>
        <strain evidence="2">A1422</strain>
    </source>
</reference>
<evidence type="ECO:0000256" key="1">
    <source>
        <dbReference type="SAM" id="Phobius"/>
    </source>
</evidence>
<organism evidence="2 3">
    <name type="scientific">endosymbiont of Lamellibrachia luymesi</name>
    <dbReference type="NCBI Taxonomy" id="2200907"/>
    <lineage>
        <taxon>Bacteria</taxon>
        <taxon>Pseudomonadati</taxon>
        <taxon>Pseudomonadota</taxon>
        <taxon>Gammaproteobacteria</taxon>
        <taxon>sulfur-oxidizing symbionts</taxon>
    </lineage>
</organism>
<evidence type="ECO:0008006" key="4">
    <source>
        <dbReference type="Google" id="ProtNLM"/>
    </source>
</evidence>
<feature type="transmembrane region" description="Helical" evidence="1">
    <location>
        <begin position="20"/>
        <end position="41"/>
    </location>
</feature>
<name>A0A370E0U7_9GAMM</name>
<dbReference type="Proteomes" id="UP000255508">
    <property type="component" value="Unassembled WGS sequence"/>
</dbReference>
<evidence type="ECO:0000313" key="2">
    <source>
        <dbReference type="EMBL" id="RDH92302.1"/>
    </source>
</evidence>
<comment type="caution">
    <text evidence="2">The sequence shown here is derived from an EMBL/GenBank/DDBJ whole genome shotgun (WGS) entry which is preliminary data.</text>
</comment>
<proteinExistence type="predicted"/>
<keyword evidence="1" id="KW-0812">Transmembrane</keyword>
<gene>
    <name evidence="2" type="ORF">DIZ79_03775</name>
</gene>
<accession>A0A370E0U7</accession>